<feature type="disulfide bond" evidence="3">
    <location>
        <begin position="54"/>
        <end position="81"/>
    </location>
</feature>
<evidence type="ECO:0000256" key="3">
    <source>
        <dbReference type="PROSITE-ProRule" id="PRU00059"/>
    </source>
</evidence>
<dbReference type="InterPro" id="IPR035914">
    <property type="entry name" value="Sperma_CUB_dom_sf"/>
</dbReference>
<feature type="domain" description="CUB" evidence="4">
    <location>
        <begin position="54"/>
        <end position="168"/>
    </location>
</feature>
<comment type="caution">
    <text evidence="3">Lacks conserved residue(s) required for the propagation of feature annotation.</text>
</comment>
<dbReference type="GeneTree" id="ENSGT00940000155270"/>
<keyword evidence="1" id="KW-0677">Repeat</keyword>
<dbReference type="PANTHER" id="PTHR24251">
    <property type="entry name" value="OVOCHYMASE-RELATED"/>
    <property type="match status" value="1"/>
</dbReference>
<keyword evidence="2 3" id="KW-1015">Disulfide bond</keyword>
<dbReference type="Proteomes" id="UP000261360">
    <property type="component" value="Unplaced"/>
</dbReference>
<dbReference type="CDD" id="cd00041">
    <property type="entry name" value="CUB"/>
    <property type="match status" value="1"/>
</dbReference>
<protein>
    <recommendedName>
        <fullName evidence="4">CUB domain-containing protein</fullName>
    </recommendedName>
</protein>
<keyword evidence="6" id="KW-1185">Reference proteome</keyword>
<dbReference type="AlphaFoldDB" id="A0A3B4WAU5"/>
<dbReference type="PROSITE" id="PS01180">
    <property type="entry name" value="CUB"/>
    <property type="match status" value="1"/>
</dbReference>
<evidence type="ECO:0000259" key="4">
    <source>
        <dbReference type="PROSITE" id="PS01180"/>
    </source>
</evidence>
<dbReference type="FunFam" id="2.60.120.290:FF:000010">
    <property type="entry name" value="Neuropilin"/>
    <property type="match status" value="1"/>
</dbReference>
<dbReference type="Gene3D" id="2.60.120.290">
    <property type="entry name" value="Spermadhesin, CUB domain"/>
    <property type="match status" value="1"/>
</dbReference>
<reference evidence="5" key="2">
    <citation type="submission" date="2025-09" db="UniProtKB">
        <authorList>
            <consortium name="Ensembl"/>
        </authorList>
    </citation>
    <scope>IDENTIFICATION</scope>
</reference>
<evidence type="ECO:0000256" key="1">
    <source>
        <dbReference type="ARBA" id="ARBA00022737"/>
    </source>
</evidence>
<accession>A0A3B4WAU5</accession>
<proteinExistence type="predicted"/>
<dbReference type="Pfam" id="PF00431">
    <property type="entry name" value="CUB"/>
    <property type="match status" value="1"/>
</dbReference>
<name>A0A3B4WAU5_SERLL</name>
<dbReference type="Ensembl" id="ENSSLDT00000001235.1">
    <property type="protein sequence ID" value="ENSSLDP00000001161.1"/>
    <property type="gene ID" value="ENSSLDG00000000974.1"/>
</dbReference>
<evidence type="ECO:0000256" key="2">
    <source>
        <dbReference type="ARBA" id="ARBA00023157"/>
    </source>
</evidence>
<dbReference type="InterPro" id="IPR000859">
    <property type="entry name" value="CUB_dom"/>
</dbReference>
<evidence type="ECO:0000313" key="5">
    <source>
        <dbReference type="Ensembl" id="ENSSLDP00000001161.1"/>
    </source>
</evidence>
<organism evidence="5 6">
    <name type="scientific">Seriola lalandi dorsalis</name>
    <dbReference type="NCBI Taxonomy" id="1841481"/>
    <lineage>
        <taxon>Eukaryota</taxon>
        <taxon>Metazoa</taxon>
        <taxon>Chordata</taxon>
        <taxon>Craniata</taxon>
        <taxon>Vertebrata</taxon>
        <taxon>Euteleostomi</taxon>
        <taxon>Actinopterygii</taxon>
        <taxon>Neopterygii</taxon>
        <taxon>Teleostei</taxon>
        <taxon>Neoteleostei</taxon>
        <taxon>Acanthomorphata</taxon>
        <taxon>Carangaria</taxon>
        <taxon>Carangiformes</taxon>
        <taxon>Carangidae</taxon>
        <taxon>Seriola</taxon>
    </lineage>
</organism>
<sequence length="264" mass="30194">MLTYHFPSQNILSFCTKYRYRRYQLGYYLVSDRKGNQWYCISLITTCLTTVILCFYHLFHVSVSYLATQGFPIEYPPSQHCVWVLTAPEPDHKIIVTFNSHFYLEGKDCKHDYVEVYDGGDELSPLFGRYCGEVAPSPIMTSGNQVLIKFISDDEVQEAGFSVVYELFKPGESTCKYTNVLQIQKTSSNTHKHTCCKGKAFLSLSMNLVGTHLLFNASQPGSSPFTVPRKHIHCVASICSTCQIDDVFLSLRFVYLHAFLFKKF</sequence>
<reference evidence="5" key="1">
    <citation type="submission" date="2025-08" db="UniProtKB">
        <authorList>
            <consortium name="Ensembl"/>
        </authorList>
    </citation>
    <scope>IDENTIFICATION</scope>
</reference>
<evidence type="ECO:0000313" key="6">
    <source>
        <dbReference type="Proteomes" id="UP000261360"/>
    </source>
</evidence>
<dbReference type="SUPFAM" id="SSF49854">
    <property type="entry name" value="Spermadhesin, CUB domain"/>
    <property type="match status" value="1"/>
</dbReference>
<dbReference type="SMART" id="SM00042">
    <property type="entry name" value="CUB"/>
    <property type="match status" value="1"/>
</dbReference>